<keyword evidence="9" id="KW-1185">Reference proteome</keyword>
<keyword evidence="3 6" id="KW-1133">Transmembrane helix</keyword>
<organism evidence="8">
    <name type="scientific">Rosellinia necatrix</name>
    <name type="common">White root-rot fungus</name>
    <dbReference type="NCBI Taxonomy" id="77044"/>
    <lineage>
        <taxon>Eukaryota</taxon>
        <taxon>Fungi</taxon>
        <taxon>Dikarya</taxon>
        <taxon>Ascomycota</taxon>
        <taxon>Pezizomycotina</taxon>
        <taxon>Sordariomycetes</taxon>
        <taxon>Xylariomycetidae</taxon>
        <taxon>Xylariales</taxon>
        <taxon>Xylariaceae</taxon>
        <taxon>Rosellinia</taxon>
    </lineage>
</organism>
<feature type="transmembrane region" description="Helical" evidence="6">
    <location>
        <begin position="203"/>
        <end position="222"/>
    </location>
</feature>
<dbReference type="GO" id="GO:0016020">
    <property type="term" value="C:membrane"/>
    <property type="evidence" value="ECO:0007669"/>
    <property type="project" value="UniProtKB-SubCell"/>
</dbReference>
<dbReference type="PANTHER" id="PTHR33048:SF158">
    <property type="entry name" value="MEMBRANE PROTEIN PTH11-LIKE, PUTATIVE-RELATED"/>
    <property type="match status" value="1"/>
</dbReference>
<feature type="transmembrane region" description="Helical" evidence="6">
    <location>
        <begin position="234"/>
        <end position="255"/>
    </location>
</feature>
<keyword evidence="2 6" id="KW-0812">Transmembrane</keyword>
<comment type="similarity">
    <text evidence="5">Belongs to the SAT4 family.</text>
</comment>
<dbReference type="InterPro" id="IPR049326">
    <property type="entry name" value="Rhodopsin_dom_fungi"/>
</dbReference>
<evidence type="ECO:0000256" key="1">
    <source>
        <dbReference type="ARBA" id="ARBA00004141"/>
    </source>
</evidence>
<feature type="transmembrane region" description="Helical" evidence="6">
    <location>
        <begin position="150"/>
        <end position="172"/>
    </location>
</feature>
<dbReference type="Pfam" id="PF20684">
    <property type="entry name" value="Fung_rhodopsin"/>
    <property type="match status" value="1"/>
</dbReference>
<dbReference type="OrthoDB" id="5342292at2759"/>
<evidence type="ECO:0000313" key="9">
    <source>
        <dbReference type="Proteomes" id="UP000054516"/>
    </source>
</evidence>
<keyword evidence="4 6" id="KW-0472">Membrane</keyword>
<reference evidence="8" key="1">
    <citation type="submission" date="2016-03" db="EMBL/GenBank/DDBJ databases">
        <title>Draft genome sequence of Rosellinia necatrix.</title>
        <authorList>
            <person name="Kanematsu S."/>
        </authorList>
    </citation>
    <scope>NUCLEOTIDE SEQUENCE [LARGE SCALE GENOMIC DNA]</scope>
    <source>
        <strain evidence="8">W97</strain>
    </source>
</reference>
<evidence type="ECO:0000256" key="3">
    <source>
        <dbReference type="ARBA" id="ARBA00022989"/>
    </source>
</evidence>
<evidence type="ECO:0000259" key="7">
    <source>
        <dbReference type="Pfam" id="PF20684"/>
    </source>
</evidence>
<sequence length="279" mass="30972">MKMDWETLATTPARMAPPGVTSDLIHPASRSWNVQLTIGITLAPAILLVALRIYARLRLARSLGADDYVCLFATITTIVFNGLVLSLLDRPGGGALGPHIWNVSLLRIYEYQWPAVVESVFLRISNTLIKVSLLTFYLRLFNPVPRLKVMIWVGLVAVVAFLFAFLIGALVLCRPLPGEHRTTASLIIPQRCFNELPHLTTAGTIFSVASDFYILFIPIHLLPSLKLSRKRKAAVAGVFFIGFFACLAGVTNLTIRFVRYPPSVVNDFTWGIIDTYISK</sequence>
<dbReference type="PANTHER" id="PTHR33048">
    <property type="entry name" value="PTH11-LIKE INTEGRAL MEMBRANE PROTEIN (AFU_ORTHOLOGUE AFUA_5G11245)"/>
    <property type="match status" value="1"/>
</dbReference>
<accession>A0A1S7UNG6</accession>
<proteinExistence type="inferred from homology"/>
<evidence type="ECO:0000256" key="2">
    <source>
        <dbReference type="ARBA" id="ARBA00022692"/>
    </source>
</evidence>
<protein>
    <submittedName>
        <fullName evidence="8">Putative integral membrane protein</fullName>
    </submittedName>
</protein>
<dbReference type="EMBL" id="DF977484">
    <property type="protein sequence ID" value="GAP84974.2"/>
    <property type="molecule type" value="Genomic_DNA"/>
</dbReference>
<dbReference type="OMA" id="CERIAVD"/>
<feature type="transmembrane region" description="Helical" evidence="6">
    <location>
        <begin position="120"/>
        <end position="138"/>
    </location>
</feature>
<gene>
    <name evidence="8" type="ORF">SAMD00023353_3900060</name>
</gene>
<evidence type="ECO:0000256" key="6">
    <source>
        <dbReference type="SAM" id="Phobius"/>
    </source>
</evidence>
<evidence type="ECO:0000313" key="8">
    <source>
        <dbReference type="EMBL" id="GAP84974.2"/>
    </source>
</evidence>
<feature type="transmembrane region" description="Helical" evidence="6">
    <location>
        <begin position="32"/>
        <end position="55"/>
    </location>
</feature>
<dbReference type="AlphaFoldDB" id="A0A1S7UNG6"/>
<dbReference type="Proteomes" id="UP000054516">
    <property type="component" value="Unassembled WGS sequence"/>
</dbReference>
<evidence type="ECO:0000256" key="5">
    <source>
        <dbReference type="ARBA" id="ARBA00038359"/>
    </source>
</evidence>
<feature type="transmembrane region" description="Helical" evidence="6">
    <location>
        <begin position="67"/>
        <end position="88"/>
    </location>
</feature>
<evidence type="ECO:0000256" key="4">
    <source>
        <dbReference type="ARBA" id="ARBA00023136"/>
    </source>
</evidence>
<comment type="subcellular location">
    <subcellularLocation>
        <location evidence="1">Membrane</location>
        <topology evidence="1">Multi-pass membrane protein</topology>
    </subcellularLocation>
</comment>
<feature type="domain" description="Rhodopsin" evidence="7">
    <location>
        <begin position="51"/>
        <end position="275"/>
    </location>
</feature>
<name>A0A1S7UNG6_ROSNE</name>
<dbReference type="InterPro" id="IPR052337">
    <property type="entry name" value="SAT4-like"/>
</dbReference>